<dbReference type="Proteomes" id="UP000007564">
    <property type="component" value="Chromosome"/>
</dbReference>
<gene>
    <name evidence="3" type="ORF">BN112_2525</name>
</gene>
<dbReference type="Gene3D" id="3.40.190.10">
    <property type="entry name" value="Periplasmic binding protein-like II"/>
    <property type="match status" value="2"/>
</dbReference>
<sequence>MYRRILAAAAAAISALLPLHASADSYPSKPISLVVGFAAGGGSDVLTRAFAKYLNAEIGVPIVVENRPGADSLLASQAIKNAKPDGYTIYLATSTHAVNPSLFSEAKFKVRDDVTPISMIGEAPVAIAIAPMLPTRTLQEFIDYAKAHGGQLNYGTSASNTYLETAYMLRAAGLDMQRIPYKGAAPASVALMSGEIQLLLSTVGHLAPLVQSGKVRALAVTSAGRSTLMPDLPTTREAGMPDFMPNLSTANDAGLPNVTSSIWYALLAPPGVPADVVKRLNQSTQAVLRNPEFMSQMVTMGVELRPSSPEGLGQFLEAEEAKWQKIVDDIGARQ</sequence>
<dbReference type="PANTHER" id="PTHR42928">
    <property type="entry name" value="TRICARBOXYLATE-BINDING PROTEIN"/>
    <property type="match status" value="1"/>
</dbReference>
<dbReference type="EMBL" id="HE965806">
    <property type="protein sequence ID" value="CCJ54442.1"/>
    <property type="molecule type" value="Genomic_DNA"/>
</dbReference>
<evidence type="ECO:0000256" key="2">
    <source>
        <dbReference type="SAM" id="SignalP"/>
    </source>
</evidence>
<dbReference type="CDD" id="cd13578">
    <property type="entry name" value="PBP2_Bug27"/>
    <property type="match status" value="1"/>
</dbReference>
<proteinExistence type="inferred from homology"/>
<protein>
    <submittedName>
        <fullName evidence="3">Putative exported protein</fullName>
    </submittedName>
</protein>
<reference evidence="3 4" key="1">
    <citation type="journal article" date="2012" name="BMC Genomics">
        <title>Comparative genomics of the classical Bordetella subspecies: the evolution and exchange of virulence-associated diversity amongst closely related pathogens.</title>
        <authorList>
            <person name="Park J."/>
            <person name="Zhang Y."/>
            <person name="Buboltz A.M."/>
            <person name="Zhang X."/>
            <person name="Schuster S.C."/>
            <person name="Ahuja U."/>
            <person name="Liu M."/>
            <person name="Miller J.F."/>
            <person name="Sebaihia M."/>
            <person name="Bentley S.D."/>
            <person name="Parkhill J."/>
            <person name="Harvill E.T."/>
        </authorList>
    </citation>
    <scope>NUCLEOTIDE SEQUENCE [LARGE SCALE GENOMIC DNA]</scope>
    <source>
        <strain evidence="3 4">253</strain>
    </source>
</reference>
<dbReference type="OrthoDB" id="8678477at2"/>
<dbReference type="PANTHER" id="PTHR42928:SF5">
    <property type="entry name" value="BLR1237 PROTEIN"/>
    <property type="match status" value="1"/>
</dbReference>
<feature type="chain" id="PRO_5002190030" evidence="2">
    <location>
        <begin position="24"/>
        <end position="334"/>
    </location>
</feature>
<evidence type="ECO:0000313" key="3">
    <source>
        <dbReference type="EMBL" id="CCJ54442.1"/>
    </source>
</evidence>
<feature type="signal peptide" evidence="2">
    <location>
        <begin position="1"/>
        <end position="23"/>
    </location>
</feature>
<name>A0A0C6P748_BORBO</name>
<dbReference type="Pfam" id="PF03401">
    <property type="entry name" value="TctC"/>
    <property type="match status" value="2"/>
</dbReference>
<dbReference type="InterPro" id="IPR042100">
    <property type="entry name" value="Bug_dom1"/>
</dbReference>
<dbReference type="AlphaFoldDB" id="A0A0C6P748"/>
<dbReference type="InterPro" id="IPR005064">
    <property type="entry name" value="BUG"/>
</dbReference>
<comment type="similarity">
    <text evidence="1">Belongs to the UPF0065 (bug) family.</text>
</comment>
<dbReference type="SUPFAM" id="SSF53850">
    <property type="entry name" value="Periplasmic binding protein-like II"/>
    <property type="match status" value="1"/>
</dbReference>
<evidence type="ECO:0000313" key="4">
    <source>
        <dbReference type="Proteomes" id="UP000007564"/>
    </source>
</evidence>
<organism evidence="3 4">
    <name type="scientific">Bordetella bronchiseptica 253</name>
    <dbReference type="NCBI Taxonomy" id="568707"/>
    <lineage>
        <taxon>Bacteria</taxon>
        <taxon>Pseudomonadati</taxon>
        <taxon>Pseudomonadota</taxon>
        <taxon>Betaproteobacteria</taxon>
        <taxon>Burkholderiales</taxon>
        <taxon>Alcaligenaceae</taxon>
        <taxon>Bordetella</taxon>
    </lineage>
</organism>
<dbReference type="HOGENOM" id="CLU_045683_0_2_4"/>
<keyword evidence="2" id="KW-0732">Signal</keyword>
<dbReference type="Gene3D" id="3.40.190.150">
    <property type="entry name" value="Bordetella uptake gene, domain 1"/>
    <property type="match status" value="2"/>
</dbReference>
<dbReference type="RefSeq" id="WP_003808527.1">
    <property type="nucleotide sequence ID" value="NC_019382.1"/>
</dbReference>
<accession>A0A0C6P748</accession>
<dbReference type="GeneID" id="93202575"/>
<dbReference type="PIRSF" id="PIRSF017082">
    <property type="entry name" value="YflP"/>
    <property type="match status" value="1"/>
</dbReference>
<evidence type="ECO:0000256" key="1">
    <source>
        <dbReference type="ARBA" id="ARBA00006987"/>
    </source>
</evidence>
<dbReference type="KEGG" id="bbh:BN112_2525"/>